<comment type="similarity">
    <text evidence="8">Belongs to the MurCDEF family. MurF subfamily.</text>
</comment>
<keyword evidence="8" id="KW-0547">Nucleotide-binding</keyword>
<comment type="caution">
    <text evidence="7">Lacks conserved residue(s) required for the propagation of feature annotation.</text>
</comment>
<feature type="binding site" evidence="7">
    <location>
        <begin position="108"/>
        <end position="114"/>
    </location>
    <ligand>
        <name>ATP</name>
        <dbReference type="ChEBI" id="CHEBI:30616"/>
    </ligand>
</feature>
<feature type="short sequence motif" description="Meso-diaminopimelate recognition motif" evidence="7">
    <location>
        <begin position="411"/>
        <end position="414"/>
    </location>
</feature>
<dbReference type="InterPro" id="IPR036565">
    <property type="entry name" value="Mur-like_cat_sf"/>
</dbReference>
<feature type="binding site" evidence="7">
    <location>
        <position position="465"/>
    </location>
    <ligand>
        <name>meso-2,6-diaminopimelate</name>
        <dbReference type="ChEBI" id="CHEBI:57791"/>
    </ligand>
</feature>
<evidence type="ECO:0000256" key="8">
    <source>
        <dbReference type="HAMAP-Rule" id="MF_02019"/>
    </source>
</evidence>
<feature type="domain" description="Mur ligase N-terminal catalytic" evidence="11">
    <location>
        <begin position="496"/>
        <end position="562"/>
    </location>
</feature>
<feature type="modified residue" description="N6-carboxylysine" evidence="7">
    <location>
        <position position="218"/>
    </location>
</feature>
<feature type="binding site" evidence="7">
    <location>
        <position position="178"/>
    </location>
    <ligand>
        <name>UDP-N-acetyl-alpha-D-muramoyl-L-alanyl-D-glutamate</name>
        <dbReference type="ChEBI" id="CHEBI:83900"/>
    </ligand>
</feature>
<comment type="subcellular location">
    <subcellularLocation>
        <location evidence="8 9">Cytoplasm</location>
    </subcellularLocation>
</comment>
<evidence type="ECO:0000256" key="9">
    <source>
        <dbReference type="RuleBase" id="RU004135"/>
    </source>
</evidence>
<proteinExistence type="inferred from homology"/>
<evidence type="ECO:0000256" key="5">
    <source>
        <dbReference type="ARBA" id="ARBA00023306"/>
    </source>
</evidence>
<dbReference type="Pfam" id="PF01225">
    <property type="entry name" value="Mur_ligase"/>
    <property type="match status" value="2"/>
</dbReference>
<keyword evidence="2 8" id="KW-0132">Cell division</keyword>
<feature type="binding site" evidence="7">
    <location>
        <position position="184"/>
    </location>
    <ligand>
        <name>UDP-N-acetyl-alpha-D-muramoyl-L-alanyl-D-glutamate</name>
        <dbReference type="ChEBI" id="CHEBI:83900"/>
    </ligand>
</feature>
<dbReference type="SUPFAM" id="SSF53623">
    <property type="entry name" value="MurD-like peptide ligases, catalytic domain"/>
    <property type="match status" value="2"/>
</dbReference>
<dbReference type="EC" id="6.3.2.10" evidence="8"/>
<keyword evidence="8 14" id="KW-0436">Ligase</keyword>
<comment type="function">
    <text evidence="7">Catalyzes the addition of meso-diaminopimelic acid to the nucleotide precursor UDP-N-acetylmuramoyl-L-alanyl-D-glutamate (UMAG) in the biosynthesis of bacterial cell-wall peptidoglycan.</text>
</comment>
<gene>
    <name evidence="8 14" type="primary">murF</name>
    <name evidence="7" type="synonym">murE</name>
    <name evidence="14" type="ORF">H0484_02410</name>
</gene>
<dbReference type="Proteomes" id="UP000776983">
    <property type="component" value="Unassembled WGS sequence"/>
</dbReference>
<dbReference type="NCBIfam" id="TIGR01143">
    <property type="entry name" value="murF"/>
    <property type="match status" value="1"/>
</dbReference>
<feature type="binding site" evidence="7">
    <location>
        <position position="461"/>
    </location>
    <ligand>
        <name>meso-2,6-diaminopimelate</name>
        <dbReference type="ChEBI" id="CHEBI:57791"/>
    </ligand>
</feature>
<dbReference type="SUPFAM" id="SSF53244">
    <property type="entry name" value="MurD-like peptide ligases, peptide-binding domain"/>
    <property type="match status" value="2"/>
</dbReference>
<feature type="domain" description="Mur ligase N-terminal catalytic" evidence="11">
    <location>
        <begin position="20"/>
        <end position="91"/>
    </location>
</feature>
<comment type="PTM">
    <text evidence="7">Carboxylation is probably crucial for Mg(2+) binding and, consequently, for the gamma-phosphate positioning of ATP.</text>
</comment>
<dbReference type="InterPro" id="IPR000713">
    <property type="entry name" value="Mur_ligase_N"/>
</dbReference>
<evidence type="ECO:0000313" key="14">
    <source>
        <dbReference type="EMBL" id="MCB5362608.1"/>
    </source>
</evidence>
<dbReference type="PANTHER" id="PTHR23135:SF4">
    <property type="entry name" value="UDP-N-ACETYLMURAMOYL-L-ALANYL-D-GLUTAMATE--2,6-DIAMINOPIMELATE LIGASE MURE HOMOLOG, CHLOROPLASTIC"/>
    <property type="match status" value="1"/>
</dbReference>
<keyword evidence="3 8" id="KW-0133">Cell shape</keyword>
<comment type="catalytic activity">
    <reaction evidence="7">
        <text>UDP-N-acetyl-alpha-D-muramoyl-L-alanyl-D-glutamate + meso-2,6-diaminopimelate + ATP = UDP-N-acetyl-alpha-D-muramoyl-L-alanyl-gamma-D-glutamyl-meso-2,6-diaminopimelate + ADP + phosphate + H(+)</text>
        <dbReference type="Rhea" id="RHEA:23676"/>
        <dbReference type="ChEBI" id="CHEBI:15378"/>
        <dbReference type="ChEBI" id="CHEBI:30616"/>
        <dbReference type="ChEBI" id="CHEBI:43474"/>
        <dbReference type="ChEBI" id="CHEBI:57791"/>
        <dbReference type="ChEBI" id="CHEBI:83900"/>
        <dbReference type="ChEBI" id="CHEBI:83905"/>
        <dbReference type="ChEBI" id="CHEBI:456216"/>
        <dbReference type="EC" id="6.3.2.13"/>
    </reaction>
</comment>
<dbReference type="EC" id="6.3.2.13" evidence="7"/>
<dbReference type="InterPro" id="IPR005761">
    <property type="entry name" value="UDP-N-AcMur-Glu-dNH2Pim_ligase"/>
</dbReference>
<keyword evidence="8" id="KW-0963">Cytoplasm</keyword>
<dbReference type="NCBIfam" id="NF001126">
    <property type="entry name" value="PRK00139.1-4"/>
    <property type="match status" value="1"/>
</dbReference>
<reference evidence="14 15" key="1">
    <citation type="submission" date="2020-07" db="EMBL/GenBank/DDBJ databases">
        <title>Pusillimonas sp. nov., isolated from poultry manure in Taiwan.</title>
        <authorList>
            <person name="Lin S.-Y."/>
            <person name="Tang Y.-S."/>
            <person name="Young C.-C."/>
        </authorList>
    </citation>
    <scope>NUCLEOTIDE SEQUENCE [LARGE SCALE GENOMIC DNA]</scope>
    <source>
        <strain evidence="14 15">CC-YST705</strain>
    </source>
</reference>
<accession>A0ABS8C9C4</accession>
<comment type="pathway">
    <text evidence="8 9">Cell wall biogenesis; peptidoglycan biosynthesis.</text>
</comment>
<dbReference type="InterPro" id="IPR036615">
    <property type="entry name" value="Mur_ligase_C_dom_sf"/>
</dbReference>
<keyword evidence="15" id="KW-1185">Reference proteome</keyword>
<dbReference type="NCBIfam" id="NF008896">
    <property type="entry name" value="PRK11929.1"/>
    <property type="match status" value="1"/>
</dbReference>
<sequence>MKAHEVLDWLKERVSASAHLHLDSRRLSAGDVFFACPGKSGDGRQHVDEALAQGAAAIVLQAQPGEPVPQTNGVPLLSVPDLSELLGEIAHCWYGMPSEAMTVVATTGTNGKTSVSQWIATALRHDGVPSGAIGTLGMVMPDGSALPGLLTTPDVLSLHRQLAALRAAGAQVVAIEASSIGIEQGRLDGVRIEVAAFTNLTHDHLDYHGTLEAYQDAKFRLFTRPEIRRAVINVDDAAGRALIEILNPAHVFTYSLVEGSTADFRAGDLHTGARGLVFNLLTGAGTAQIVTRVVGRHNISNMLLVAAVLSSLGWSTQRTARVLGELRPVAGRLQTVAWPGAREQAPLVVVDYAHTPDALERALEALRETAASRQGRLWCVFGCGGDRDRGKRPMMGRIAAQGADHALLTSDNPRSENPEQILQDIEIGMMGRRYQVEADRALAILAAVWRAESRDVVLIAGKGHETYQEINGQRQPFDDRVWAELALALRDGVTLETDTRRIQTDQLFLALRGERFDGHDYLETAQAAGAGAAIVERVRPEAKLRQLEVGDTRAALGKLGQAWRARFDLPVIAVTGSNGKTTTKEMIASILRAWQGEEAVLWTRGNLNNELGVPLTLLRLSAEHRAAVVELGMNHPGEIKVLASMAQPTVALVNNAQREHQEFMLSVQAVAQENGSVFAFLDKEGVAVHPGDDEFFSLWEDLSRHCRRLGFGLAVERGVHASDIRQLAQGSVFTLHLPDGEQGVVQLQVPGIHNVNNALAAAACAYAVGVPAHLICAGLENFTSVSGRMQVHSLPSGQTLIDDTYNANPDSVLAAIDVLAQVAGRKVLVLGDMGEVGEQGPLMHAEVGSYARKKGLDVLLTFGPSAELAAQAFGEAAEAFQDMELLIDRLAREREAHILVKGSRSMRMERAVQAMMAAPEQNAEGGHHVA</sequence>
<evidence type="ECO:0000259" key="12">
    <source>
        <dbReference type="Pfam" id="PF02875"/>
    </source>
</evidence>
<evidence type="ECO:0000313" key="15">
    <source>
        <dbReference type="Proteomes" id="UP000776983"/>
    </source>
</evidence>
<dbReference type="SUPFAM" id="SSF63418">
    <property type="entry name" value="MurE/MurF N-terminal domain"/>
    <property type="match status" value="2"/>
</dbReference>
<feature type="binding site" evidence="7">
    <location>
        <begin position="411"/>
        <end position="414"/>
    </location>
    <ligand>
        <name>meso-2,6-diaminopimelate</name>
        <dbReference type="ChEBI" id="CHEBI:57791"/>
    </ligand>
</feature>
<evidence type="ECO:0000256" key="1">
    <source>
        <dbReference type="ARBA" id="ARBA00005898"/>
    </source>
</evidence>
<keyword evidence="6 8" id="KW-0961">Cell wall biogenesis/degradation</keyword>
<evidence type="ECO:0000256" key="3">
    <source>
        <dbReference type="ARBA" id="ARBA00022960"/>
    </source>
</evidence>
<dbReference type="Pfam" id="PF02875">
    <property type="entry name" value="Mur_ligase_C"/>
    <property type="match status" value="2"/>
</dbReference>
<feature type="binding site" evidence="7">
    <location>
        <position position="186"/>
    </location>
    <ligand>
        <name>UDP-N-acetyl-alpha-D-muramoyl-L-alanyl-D-glutamate</name>
        <dbReference type="ChEBI" id="CHEBI:83900"/>
    </ligand>
</feature>
<feature type="binding site" evidence="7">
    <location>
        <position position="24"/>
    </location>
    <ligand>
        <name>UDP-N-acetyl-alpha-D-muramoyl-L-alanyl-D-glutamate</name>
        <dbReference type="ChEBI" id="CHEBI:83900"/>
    </ligand>
</feature>
<keyword evidence="4 8" id="KW-0573">Peptidoglycan synthesis</keyword>
<dbReference type="Gene3D" id="3.40.1190.10">
    <property type="entry name" value="Mur-like, catalytic domain"/>
    <property type="match status" value="2"/>
</dbReference>
<dbReference type="InterPro" id="IPR013221">
    <property type="entry name" value="Mur_ligase_cen"/>
</dbReference>
<dbReference type="EMBL" id="JACDXW010000001">
    <property type="protein sequence ID" value="MCB5362608.1"/>
    <property type="molecule type" value="Genomic_DNA"/>
</dbReference>
<feature type="binding site" evidence="7">
    <location>
        <position position="387"/>
    </location>
    <ligand>
        <name>meso-2,6-diaminopimelate</name>
        <dbReference type="ChEBI" id="CHEBI:57791"/>
    </ligand>
</feature>
<dbReference type="RefSeq" id="WP_226952837.1">
    <property type="nucleotide sequence ID" value="NZ_JACDXW010000001.1"/>
</dbReference>
<evidence type="ECO:0000256" key="4">
    <source>
        <dbReference type="ARBA" id="ARBA00022984"/>
    </source>
</evidence>
<feature type="binding site" evidence="8">
    <location>
        <begin position="576"/>
        <end position="582"/>
    </location>
    <ligand>
        <name>ATP</name>
        <dbReference type="ChEBI" id="CHEBI:30616"/>
    </ligand>
</feature>
<feature type="domain" description="Mur ligase C-terminal" evidence="12">
    <location>
        <begin position="787"/>
        <end position="904"/>
    </location>
</feature>
<keyword evidence="7" id="KW-0460">Magnesium</keyword>
<feature type="binding site" evidence="7">
    <location>
        <position position="22"/>
    </location>
    <ligand>
        <name>UDP-N-acetyl-alpha-D-muramoyl-L-alanyl-D-glutamate</name>
        <dbReference type="ChEBI" id="CHEBI:83900"/>
    </ligand>
</feature>
<evidence type="ECO:0000259" key="13">
    <source>
        <dbReference type="Pfam" id="PF08245"/>
    </source>
</evidence>
<feature type="domain" description="Mur ligase central" evidence="13">
    <location>
        <begin position="574"/>
        <end position="765"/>
    </location>
</feature>
<keyword evidence="5 8" id="KW-0131">Cell cycle</keyword>
<dbReference type="Gene3D" id="3.40.1390.10">
    <property type="entry name" value="MurE/MurF, N-terminal domain"/>
    <property type="match status" value="2"/>
</dbReference>
<dbReference type="HAMAP" id="MF_02019">
    <property type="entry name" value="MurF"/>
    <property type="match status" value="1"/>
</dbReference>
<evidence type="ECO:0000256" key="7">
    <source>
        <dbReference type="HAMAP-Rule" id="MF_00208"/>
    </source>
</evidence>
<comment type="catalytic activity">
    <reaction evidence="8 10">
        <text>D-alanyl-D-alanine + UDP-N-acetyl-alpha-D-muramoyl-L-alanyl-gamma-D-glutamyl-meso-2,6-diaminopimelate + ATP = UDP-N-acetyl-alpha-D-muramoyl-L-alanyl-gamma-D-glutamyl-meso-2,6-diaminopimeloyl-D-alanyl-D-alanine + ADP + phosphate + H(+)</text>
        <dbReference type="Rhea" id="RHEA:28374"/>
        <dbReference type="ChEBI" id="CHEBI:15378"/>
        <dbReference type="ChEBI" id="CHEBI:30616"/>
        <dbReference type="ChEBI" id="CHEBI:43474"/>
        <dbReference type="ChEBI" id="CHEBI:57822"/>
        <dbReference type="ChEBI" id="CHEBI:61386"/>
        <dbReference type="ChEBI" id="CHEBI:83905"/>
        <dbReference type="ChEBI" id="CHEBI:456216"/>
        <dbReference type="EC" id="6.3.2.10"/>
    </reaction>
</comment>
<keyword evidence="8" id="KW-0067">ATP-binding</keyword>
<organism evidence="14 15">
    <name type="scientific">Mesopusillimonas faecipullorum</name>
    <dbReference type="NCBI Taxonomy" id="2755040"/>
    <lineage>
        <taxon>Bacteria</taxon>
        <taxon>Pseudomonadati</taxon>
        <taxon>Pseudomonadota</taxon>
        <taxon>Betaproteobacteria</taxon>
        <taxon>Burkholderiales</taxon>
        <taxon>Alcaligenaceae</taxon>
        <taxon>Mesopusillimonas</taxon>
    </lineage>
</organism>
<dbReference type="PANTHER" id="PTHR23135">
    <property type="entry name" value="MUR LIGASE FAMILY MEMBER"/>
    <property type="match status" value="1"/>
</dbReference>
<dbReference type="GO" id="GO:0016874">
    <property type="term" value="F:ligase activity"/>
    <property type="evidence" value="ECO:0007669"/>
    <property type="project" value="UniProtKB-KW"/>
</dbReference>
<comment type="cofactor">
    <cofactor evidence="7">
        <name>Mg(2+)</name>
        <dbReference type="ChEBI" id="CHEBI:18420"/>
    </cofactor>
</comment>
<evidence type="ECO:0000259" key="11">
    <source>
        <dbReference type="Pfam" id="PF01225"/>
    </source>
</evidence>
<feature type="domain" description="Mur ligase C-terminal" evidence="12">
    <location>
        <begin position="344"/>
        <end position="463"/>
    </location>
</feature>
<evidence type="ECO:0000256" key="2">
    <source>
        <dbReference type="ARBA" id="ARBA00022618"/>
    </source>
</evidence>
<comment type="similarity">
    <text evidence="1 7">Belongs to the MurCDEF family. MurE subfamily.</text>
</comment>
<protein>
    <recommendedName>
        <fullName evidence="7 8">Multifunctional fusion protein</fullName>
    </recommendedName>
    <domain>
        <recommendedName>
            <fullName evidence="7">UDP-N-acetylmuramoyl-L-alanyl-D-glutamate--2,6-diaminopimelate ligase</fullName>
            <ecNumber evidence="7">6.3.2.13</ecNumber>
        </recommendedName>
        <alternativeName>
            <fullName evidence="7">Meso-A2pm-adding enzyme</fullName>
        </alternativeName>
        <alternativeName>
            <fullName evidence="7">Meso-diaminopimelate-adding enzyme</fullName>
        </alternativeName>
        <alternativeName>
            <fullName evidence="7">UDP-MurNAc-L-Ala-D-Glu:meso-diaminopimelate ligase</fullName>
        </alternativeName>
        <alternativeName>
            <fullName evidence="7">UDP-MurNAc-tripeptide synthetase</fullName>
        </alternativeName>
        <alternativeName>
            <fullName evidence="7">UDP-N-acetylmuramyl-tripeptide synthetase</fullName>
        </alternativeName>
    </domain>
    <domain>
        <recommendedName>
            <fullName evidence="8">UDP-N-acetylmuramoyl-tripeptide--D-alanyl-D-alanine ligase</fullName>
            <ecNumber evidence="8">6.3.2.10</ecNumber>
        </recommendedName>
        <alternativeName>
            <fullName evidence="8">D-alanyl-D-alanine-adding enzyme</fullName>
        </alternativeName>
    </domain>
</protein>
<name>A0ABS8C9C4_9BURK</name>
<comment type="function">
    <text evidence="8 10">Involved in cell wall formation. Catalyzes the final step in the synthesis of UDP-N-acetylmuramoyl-pentapeptide, the precursor of murein.</text>
</comment>
<dbReference type="InterPro" id="IPR005863">
    <property type="entry name" value="UDP-N-AcMur_synth"/>
</dbReference>
<evidence type="ECO:0000256" key="6">
    <source>
        <dbReference type="ARBA" id="ARBA00023316"/>
    </source>
</evidence>
<feature type="binding site" evidence="7">
    <location>
        <begin position="151"/>
        <end position="152"/>
    </location>
    <ligand>
        <name>UDP-N-acetyl-alpha-D-muramoyl-L-alanyl-D-glutamate</name>
        <dbReference type="ChEBI" id="CHEBI:83900"/>
    </ligand>
</feature>
<dbReference type="NCBIfam" id="TIGR01085">
    <property type="entry name" value="murE"/>
    <property type="match status" value="1"/>
</dbReference>
<dbReference type="InterPro" id="IPR035911">
    <property type="entry name" value="MurE/MurF_N"/>
</dbReference>
<dbReference type="Pfam" id="PF08245">
    <property type="entry name" value="Mur_ligase_M"/>
    <property type="match status" value="2"/>
</dbReference>
<comment type="caution">
    <text evidence="14">The sequence shown here is derived from an EMBL/GenBank/DDBJ whole genome shotgun (WGS) entry which is preliminary data.</text>
</comment>
<dbReference type="InterPro" id="IPR004101">
    <property type="entry name" value="Mur_ligase_C"/>
</dbReference>
<dbReference type="Gene3D" id="3.90.190.20">
    <property type="entry name" value="Mur ligase, C-terminal domain"/>
    <property type="match status" value="2"/>
</dbReference>
<evidence type="ECO:0000256" key="10">
    <source>
        <dbReference type="RuleBase" id="RU004136"/>
    </source>
</evidence>
<dbReference type="HAMAP" id="MF_00208">
    <property type="entry name" value="MurE"/>
    <property type="match status" value="1"/>
</dbReference>
<feature type="domain" description="Mur ligase central" evidence="13">
    <location>
        <begin position="107"/>
        <end position="308"/>
    </location>
</feature>